<reference evidence="2 3" key="1">
    <citation type="submission" date="2019-03" db="EMBL/GenBank/DDBJ databases">
        <title>Luteimonas zhaokaii sp.nov., isolated from the rectal contents of Plateau pika in Yushu, Qinghai Province, China.</title>
        <authorList>
            <person name="Zhang G."/>
        </authorList>
    </citation>
    <scope>NUCLEOTIDE SEQUENCE [LARGE SCALE GENOMIC DNA]</scope>
    <source>
        <strain evidence="2 3">B9</strain>
    </source>
</reference>
<dbReference type="Proteomes" id="UP000294796">
    <property type="component" value="Unassembled WGS sequence"/>
</dbReference>
<feature type="transmembrane region" description="Helical" evidence="1">
    <location>
        <begin position="44"/>
        <end position="68"/>
    </location>
</feature>
<protein>
    <submittedName>
        <fullName evidence="2">ABC transporter permease</fullName>
    </submittedName>
</protein>
<feature type="transmembrane region" description="Helical" evidence="1">
    <location>
        <begin position="89"/>
        <end position="111"/>
    </location>
</feature>
<keyword evidence="1" id="KW-1133">Transmembrane helix</keyword>
<name>A0A4R5U4B5_9GAMM</name>
<comment type="caution">
    <text evidence="2">The sequence shown here is derived from an EMBL/GenBank/DDBJ whole genome shotgun (WGS) entry which is preliminary data.</text>
</comment>
<evidence type="ECO:0000313" key="2">
    <source>
        <dbReference type="EMBL" id="TDK28557.1"/>
    </source>
</evidence>
<organism evidence="2 3">
    <name type="scientific">Luteimonas aestuarii</name>
    <dbReference type="NCBI Taxonomy" id="453837"/>
    <lineage>
        <taxon>Bacteria</taxon>
        <taxon>Pseudomonadati</taxon>
        <taxon>Pseudomonadota</taxon>
        <taxon>Gammaproteobacteria</taxon>
        <taxon>Lysobacterales</taxon>
        <taxon>Lysobacteraceae</taxon>
        <taxon>Luteimonas</taxon>
    </lineage>
</organism>
<feature type="transmembrane region" description="Helical" evidence="1">
    <location>
        <begin position="123"/>
        <end position="146"/>
    </location>
</feature>
<keyword evidence="3" id="KW-1185">Reference proteome</keyword>
<gene>
    <name evidence="2" type="ORF">E2F46_01355</name>
</gene>
<dbReference type="RefSeq" id="WP_133320378.1">
    <property type="nucleotide sequence ID" value="NZ_SMTF01000001.1"/>
</dbReference>
<evidence type="ECO:0000256" key="1">
    <source>
        <dbReference type="SAM" id="Phobius"/>
    </source>
</evidence>
<sequence>MNMKSTSQHMNWGALLPAYVILGGAALLMLGGAQEISQNNGHPFGVVLALLASAALFGVLVVLTWMNWRAARFRASRWGWYDQTGQKGGFLKGFLFGLLGVFVVHMVLLFAMVTPSAPNAVRAIASISLQPISILYPVVAVVAGYLTRFVRATRI</sequence>
<dbReference type="AlphaFoldDB" id="A0A4R5U4B5"/>
<dbReference type="EMBL" id="SMTF01000001">
    <property type="protein sequence ID" value="TDK28557.1"/>
    <property type="molecule type" value="Genomic_DNA"/>
</dbReference>
<proteinExistence type="predicted"/>
<accession>A0A4R5U4B5</accession>
<keyword evidence="1" id="KW-0472">Membrane</keyword>
<feature type="transmembrane region" description="Helical" evidence="1">
    <location>
        <begin position="12"/>
        <end position="32"/>
    </location>
</feature>
<keyword evidence="1" id="KW-0812">Transmembrane</keyword>
<evidence type="ECO:0000313" key="3">
    <source>
        <dbReference type="Proteomes" id="UP000294796"/>
    </source>
</evidence>